<dbReference type="GO" id="GO:0005829">
    <property type="term" value="C:cytosol"/>
    <property type="evidence" value="ECO:0000318"/>
    <property type="project" value="GO_Central"/>
</dbReference>
<dbReference type="GO" id="GO:0005814">
    <property type="term" value="C:centriole"/>
    <property type="evidence" value="ECO:0000318"/>
    <property type="project" value="GO_Central"/>
</dbReference>
<protein>
    <submittedName>
        <fullName evidence="9">(E2-independent) E3 ubiquitin-conjugating enzyme FATS</fullName>
    </submittedName>
    <submittedName>
        <fullName evidence="7">Chromosome 10 open reading frame 90</fullName>
    </submittedName>
</protein>
<evidence type="ECO:0000313" key="9">
    <source>
        <dbReference type="RefSeq" id="XP_031762462.1"/>
    </source>
</evidence>
<dbReference type="OMA" id="HEYWVTH"/>
<evidence type="ECO:0000256" key="3">
    <source>
        <dbReference type="ARBA" id="ARBA00023212"/>
    </source>
</evidence>
<reference evidence="7" key="2">
    <citation type="submission" date="2020-05" db="UniProtKB">
        <authorList>
            <consortium name="Ensembl"/>
        </authorList>
    </citation>
    <scope>IDENTIFICATION</scope>
</reference>
<dbReference type="Pfam" id="PF17730">
    <property type="entry name" value="Centro_C10orf90"/>
    <property type="match status" value="1"/>
</dbReference>
<dbReference type="InterPro" id="IPR041179">
    <property type="entry name" value="C10orf90_N"/>
</dbReference>
<reference evidence="7" key="1">
    <citation type="journal article" date="2010" name="Science">
        <title>The genome of the Western clawed frog Xenopus tropicalis.</title>
        <authorList>
            <person name="Hellsten U."/>
            <person name="Harland R.M."/>
            <person name="Gilchrist M.J."/>
            <person name="Hendrix D."/>
            <person name="Jurka J."/>
            <person name="Kapitonov V."/>
            <person name="Ovcharenko I."/>
            <person name="Putnam N.H."/>
            <person name="Shu S."/>
            <person name="Taher L."/>
            <person name="Blitz I.L."/>
            <person name="Blumberg B."/>
            <person name="Dichmann D.S."/>
            <person name="Dubchak I."/>
            <person name="Amaya E."/>
            <person name="Detter J.C."/>
            <person name="Fletcher R."/>
            <person name="Gerhard D.S."/>
            <person name="Goodstein D."/>
            <person name="Graves T."/>
            <person name="Grigoriev I.V."/>
            <person name="Grimwood J."/>
            <person name="Kawashima T."/>
            <person name="Lindquist E."/>
            <person name="Lucas S.M."/>
            <person name="Mead P.E."/>
            <person name="Mitros T."/>
            <person name="Ogino H."/>
            <person name="Ohta Y."/>
            <person name="Poliakov A.V."/>
            <person name="Pollet N."/>
            <person name="Robert J."/>
            <person name="Salamov A."/>
            <person name="Sater A.K."/>
            <person name="Schmutz J."/>
            <person name="Terry A."/>
            <person name="Vize P.D."/>
            <person name="Warren W.C."/>
            <person name="Wells D."/>
            <person name="Wills A."/>
            <person name="Wilson R.K."/>
            <person name="Zimmerman L.B."/>
            <person name="Zorn A.M."/>
            <person name="Grainger R."/>
            <person name="Grammer T."/>
            <person name="Khokha M.K."/>
            <person name="Richardson P.M."/>
            <person name="Rokhsar D.S."/>
        </authorList>
    </citation>
    <scope>NUCLEOTIDE SEQUENCE [LARGE SCALE GENOMIC DNA]</scope>
    <source>
        <strain evidence="7">Nigerian</strain>
    </source>
</reference>
<dbReference type="GO" id="GO:0005813">
    <property type="term" value="C:centrosome"/>
    <property type="evidence" value="ECO:0000318"/>
    <property type="project" value="GO_Central"/>
</dbReference>
<organism evidence="7">
    <name type="scientific">Xenopus tropicalis</name>
    <name type="common">Western clawed frog</name>
    <name type="synonym">Silurana tropicalis</name>
    <dbReference type="NCBI Taxonomy" id="8364"/>
    <lineage>
        <taxon>Eukaryota</taxon>
        <taxon>Metazoa</taxon>
        <taxon>Chordata</taxon>
        <taxon>Craniata</taxon>
        <taxon>Vertebrata</taxon>
        <taxon>Euteleostomi</taxon>
        <taxon>Amphibia</taxon>
        <taxon>Batrachia</taxon>
        <taxon>Anura</taxon>
        <taxon>Pipoidea</taxon>
        <taxon>Pipidae</taxon>
        <taxon>Xenopodinae</taxon>
        <taxon>Xenopus</taxon>
        <taxon>Silurana</taxon>
    </lineage>
</organism>
<evidence type="ECO:0000256" key="1">
    <source>
        <dbReference type="ARBA" id="ARBA00004300"/>
    </source>
</evidence>
<evidence type="ECO:0000256" key="4">
    <source>
        <dbReference type="SAM" id="MobiDB-lite"/>
    </source>
</evidence>
<dbReference type="GeneTree" id="ENSGT00940000153123"/>
<evidence type="ECO:0000313" key="8">
    <source>
        <dbReference type="Proteomes" id="UP000008143"/>
    </source>
</evidence>
<evidence type="ECO:0000259" key="6">
    <source>
        <dbReference type="Pfam" id="PF17730"/>
    </source>
</evidence>
<evidence type="ECO:0000313" key="10">
    <source>
        <dbReference type="Xenbase" id="XB-GENE-22068046"/>
    </source>
</evidence>
<dbReference type="RefSeq" id="XP_031762462.1">
    <property type="nucleotide sequence ID" value="XM_031906602.1"/>
</dbReference>
<feature type="domain" description="ALMS motif" evidence="5">
    <location>
        <begin position="524"/>
        <end position="659"/>
    </location>
</feature>
<dbReference type="AlphaFoldDB" id="A0A6I8SAA1"/>
<sequence>MPSQERIPVFPECAKQYHMDLNLTPAEEKSELNKPFVTQVHLSLHYFLRKKDYYFGLKESKPGSPAAQLQHRENENAHFNKMTDGNETEEEKHLFSLQPVIPQPNSFHGKQSMANHNSVSTNRAFTALPIKLEIQAVLEKSIDRPNFNSNHKKQCHAGRKGFSSITITAKKKTPPLNHTEIKTAPDPIVSLCRSNNMVFQGSESSSELDQQPQDKCRHLFLSASRHGTFHSCLQTSSSTNCQACICSKENNADHLSTSNGDQDRVPFISSIYNTTNEVSPSVISYVDKSLALCLGKIKTSCQNIHKSEMSFKINPHRPSEKDTTNKVGIDLCRPITLDDRTTVFDLENKNTSSAQRQPDILGNYLETESPARSEYLFQGKEATTDCSKLNLKLKHDTKYQLDQPKRLSREPLKNRSCSARIKESHQQVLTPKSDPQLHRGCLSEGYSNLLEGSRKTTFNFIFGKQTAKSEKEKQISHKENIAPNGSNSWEKTERDCIEDLPLPLPTTIFQQEKPKKNKENEAGEMSLREALEHHRPDFISNSQERVHKLELMARRRKLKQVQVPRKSHRSPLSKLPPKVTPCRRKLFTVPLPLSDNLFKPTERVISEKEMQQRSKRIYNSLPEVKKKKEDEEKKMIILSNRLRAELFKKKLLNQVLQRNAA</sequence>
<keyword evidence="3" id="KW-0206">Cytoskeleton</keyword>
<name>A0A6I8SAA1_XENTR</name>
<feature type="domain" description="Centrosomal protein C10orf90 N-terminal" evidence="6">
    <location>
        <begin position="81"/>
        <end position="377"/>
    </location>
</feature>
<keyword evidence="8" id="KW-1185">Reference proteome</keyword>
<proteinExistence type="predicted"/>
<dbReference type="Bgee" id="ENSXETG00000036473">
    <property type="expression patterns" value="Expressed in testis and 2 other cell types or tissues"/>
</dbReference>
<dbReference type="Pfam" id="PF15309">
    <property type="entry name" value="ALMS_motif"/>
    <property type="match status" value="1"/>
</dbReference>
<evidence type="ECO:0000259" key="5">
    <source>
        <dbReference type="Pfam" id="PF15309"/>
    </source>
</evidence>
<dbReference type="Ensembl" id="ENSXETT00000092332">
    <property type="protein sequence ID" value="ENSXETP00000090142"/>
    <property type="gene ID" value="ENSXETG00000036473"/>
</dbReference>
<dbReference type="KEGG" id="xtr:101731645"/>
<dbReference type="AGR" id="Xenbase:XB-GENE-22068046"/>
<evidence type="ECO:0000313" key="7">
    <source>
        <dbReference type="Ensembl" id="ENSXETP00000090142"/>
    </source>
</evidence>
<feature type="region of interest" description="Disordered" evidence="4">
    <location>
        <begin position="557"/>
        <end position="579"/>
    </location>
</feature>
<reference evidence="9" key="3">
    <citation type="submission" date="2025-04" db="UniProtKB">
        <authorList>
            <consortium name="RefSeq"/>
        </authorList>
    </citation>
    <scope>IDENTIFICATION</scope>
    <source>
        <strain evidence="9">Nigerian</strain>
        <tissue evidence="9">Liver and blood</tissue>
    </source>
</reference>
<dbReference type="GO" id="GO:0046599">
    <property type="term" value="P:regulation of centriole replication"/>
    <property type="evidence" value="ECO:0000318"/>
    <property type="project" value="GO_Central"/>
</dbReference>
<accession>A0A6I8SAA1</accession>
<keyword evidence="2" id="KW-0963">Cytoplasm</keyword>
<comment type="subcellular location">
    <subcellularLocation>
        <location evidence="1">Cytoplasm</location>
        <location evidence="1">Cytoskeleton</location>
        <location evidence="1">Microtubule organizing center</location>
        <location evidence="1">Centrosome</location>
    </subcellularLocation>
</comment>
<dbReference type="PANTHER" id="PTHR21553:SF24">
    <property type="entry name" value="(E2-INDEPENDENT) E3 UBIQUITIN-CONJUGATING ENZYME FATS"/>
    <property type="match status" value="1"/>
</dbReference>
<evidence type="ECO:0000256" key="2">
    <source>
        <dbReference type="ARBA" id="ARBA00022490"/>
    </source>
</evidence>
<gene>
    <name evidence="10" type="primary">c7h10orf90</name>
    <name evidence="7 9" type="synonym">c10orf90</name>
</gene>
<feature type="compositionally biased region" description="Basic residues" evidence="4">
    <location>
        <begin position="557"/>
        <end position="571"/>
    </location>
</feature>
<dbReference type="PANTHER" id="PTHR21553">
    <property type="entry name" value="ALMS1-RELATED"/>
    <property type="match status" value="1"/>
</dbReference>
<dbReference type="OrthoDB" id="8899035at2759"/>
<dbReference type="InterPro" id="IPR029299">
    <property type="entry name" value="ALMS_motif"/>
</dbReference>
<dbReference type="Proteomes" id="UP000008143">
    <property type="component" value="Chromosome 7"/>
</dbReference>
<dbReference type="Xenbase" id="XB-GENE-22068046">
    <property type="gene designation" value="c7h10orf90"/>
</dbReference>